<evidence type="ECO:0000256" key="9">
    <source>
        <dbReference type="RuleBase" id="RU361186"/>
    </source>
</evidence>
<dbReference type="PANTHER" id="PTHR34876">
    <property type="match status" value="1"/>
</dbReference>
<evidence type="ECO:0000256" key="3">
    <source>
        <dbReference type="ARBA" id="ARBA00023001"/>
    </source>
</evidence>
<dbReference type="Pfam" id="PF00553">
    <property type="entry name" value="CBM_2"/>
    <property type="match status" value="1"/>
</dbReference>
<feature type="region of interest" description="Disordered" evidence="10">
    <location>
        <begin position="187"/>
        <end position="207"/>
    </location>
</feature>
<evidence type="ECO:0000256" key="5">
    <source>
        <dbReference type="ARBA" id="ARBA00023277"/>
    </source>
</evidence>
<keyword evidence="5 9" id="KW-0119">Carbohydrate metabolism</keyword>
<evidence type="ECO:0000256" key="1">
    <source>
        <dbReference type="ARBA" id="ARBA00022729"/>
    </source>
</evidence>
<keyword evidence="2 9" id="KW-0378">Hydrolase</keyword>
<accession>A0ABP4WWU7</accession>
<dbReference type="EC" id="3.2.1.-" evidence="9"/>
<evidence type="ECO:0000256" key="4">
    <source>
        <dbReference type="ARBA" id="ARBA00023157"/>
    </source>
</evidence>
<feature type="signal peptide" evidence="9">
    <location>
        <begin position="1"/>
        <end position="33"/>
    </location>
</feature>
<proteinExistence type="inferred from homology"/>
<keyword evidence="6 9" id="KW-0326">Glycosidase</keyword>
<evidence type="ECO:0000256" key="8">
    <source>
        <dbReference type="PROSITE-ProRule" id="PRU10056"/>
    </source>
</evidence>
<keyword evidence="1 9" id="KW-0732">Signal</keyword>
<feature type="chain" id="PRO_5044990548" description="Glucanase" evidence="9">
    <location>
        <begin position="34"/>
        <end position="627"/>
    </location>
</feature>
<dbReference type="InterPro" id="IPR036434">
    <property type="entry name" value="Beta_cellobiohydrolase_sf"/>
</dbReference>
<dbReference type="PROSITE" id="PS51318">
    <property type="entry name" value="TAT"/>
    <property type="match status" value="1"/>
</dbReference>
<dbReference type="SUPFAM" id="SSF49384">
    <property type="entry name" value="Carbohydrate-binding domain"/>
    <property type="match status" value="1"/>
</dbReference>
<dbReference type="InterPro" id="IPR006311">
    <property type="entry name" value="TAT_signal"/>
</dbReference>
<dbReference type="Proteomes" id="UP001500655">
    <property type="component" value="Unassembled WGS sequence"/>
</dbReference>
<evidence type="ECO:0000256" key="2">
    <source>
        <dbReference type="ARBA" id="ARBA00022801"/>
    </source>
</evidence>
<evidence type="ECO:0000259" key="11">
    <source>
        <dbReference type="PROSITE" id="PS51173"/>
    </source>
</evidence>
<evidence type="ECO:0000256" key="6">
    <source>
        <dbReference type="ARBA" id="ARBA00023295"/>
    </source>
</evidence>
<dbReference type="InterPro" id="IPR001524">
    <property type="entry name" value="Glyco_hydro_6_CS"/>
</dbReference>
<dbReference type="Gene3D" id="2.60.40.290">
    <property type="match status" value="1"/>
</dbReference>
<dbReference type="PROSITE" id="PS51173">
    <property type="entry name" value="CBM2"/>
    <property type="match status" value="1"/>
</dbReference>
<keyword evidence="3 9" id="KW-0136">Cellulose degradation</keyword>
<organism evidence="12 13">
    <name type="scientific">Luedemannella helvata</name>
    <dbReference type="NCBI Taxonomy" id="349315"/>
    <lineage>
        <taxon>Bacteria</taxon>
        <taxon>Bacillati</taxon>
        <taxon>Actinomycetota</taxon>
        <taxon>Actinomycetes</taxon>
        <taxon>Micromonosporales</taxon>
        <taxon>Micromonosporaceae</taxon>
        <taxon>Luedemannella</taxon>
    </lineage>
</organism>
<comment type="caution">
    <text evidence="12">The sequence shown here is derived from an EMBL/GenBank/DDBJ whole genome shotgun (WGS) entry which is preliminary data.</text>
</comment>
<dbReference type="InterPro" id="IPR008965">
    <property type="entry name" value="CBM2/CBM3_carb-bd_dom_sf"/>
</dbReference>
<protein>
    <recommendedName>
        <fullName evidence="9">Glucanase</fullName>
        <ecNumber evidence="9">3.2.1.-</ecNumber>
    </recommendedName>
</protein>
<reference evidence="13" key="1">
    <citation type="journal article" date="2019" name="Int. J. Syst. Evol. Microbiol.">
        <title>The Global Catalogue of Microorganisms (GCM) 10K type strain sequencing project: providing services to taxonomists for standard genome sequencing and annotation.</title>
        <authorList>
            <consortium name="The Broad Institute Genomics Platform"/>
            <consortium name="The Broad Institute Genome Sequencing Center for Infectious Disease"/>
            <person name="Wu L."/>
            <person name="Ma J."/>
        </authorList>
    </citation>
    <scope>NUCLEOTIDE SEQUENCE [LARGE SCALE GENOMIC DNA]</scope>
    <source>
        <strain evidence="13">JCM 13249</strain>
    </source>
</reference>
<dbReference type="SMART" id="SM00637">
    <property type="entry name" value="CBD_II"/>
    <property type="match status" value="1"/>
</dbReference>
<evidence type="ECO:0000313" key="13">
    <source>
        <dbReference type="Proteomes" id="UP001500655"/>
    </source>
</evidence>
<dbReference type="EMBL" id="BAAALS010000017">
    <property type="protein sequence ID" value="GAA1761684.1"/>
    <property type="molecule type" value="Genomic_DNA"/>
</dbReference>
<evidence type="ECO:0000256" key="10">
    <source>
        <dbReference type="SAM" id="MobiDB-lite"/>
    </source>
</evidence>
<dbReference type="PANTHER" id="PTHR34876:SF4">
    <property type="entry name" value="1,4-BETA-D-GLUCAN CELLOBIOHYDROLASE C-RELATED"/>
    <property type="match status" value="1"/>
</dbReference>
<feature type="active site" evidence="8">
    <location>
        <position position="298"/>
    </location>
</feature>
<dbReference type="SUPFAM" id="SSF51989">
    <property type="entry name" value="Glycosyl hydrolases family 6, cellulases"/>
    <property type="match status" value="1"/>
</dbReference>
<dbReference type="PROSITE" id="PS00655">
    <property type="entry name" value="GLYCOSYL_HYDROL_F6_1"/>
    <property type="match status" value="1"/>
</dbReference>
<evidence type="ECO:0000313" key="12">
    <source>
        <dbReference type="EMBL" id="GAA1761684.1"/>
    </source>
</evidence>
<name>A0ABP4WWU7_9ACTN</name>
<sequence length="627" mass="64889">MSIRMTRRRVAALAAGAVVIGGVAIVPALPANAATACNVTYNIVSQWGNGFQGGVTLKNTGDAWTSWNLTFSFANGQTVAQGWSGKWTQSGANVSVANESWNGSVGSNGVVDLGFIGNLTGATNAAPVSFAVNGVTCGGTPVTSAPVTTTRAATSAPVTTRAATSAPVTTRSITSAPVSSAAVTTRPPTSAVVTSAAPSTPSTSRVDNPYAGANGYINPDYAAQVTAAATAKGGTLGAAMAKVAEQPTAVWLDRIAAINGANGSKGLAAHLDAALAQQASSGKQVVITIVIYDLPNRDCSALASNGELLIANNGLARYKTEYIDPIYAIMNQSKYASLRISTIIEPDSLPNLITNLSFAKCAEANSTGAYIDGVAYAAGKLRSISNVYTYVDVAHSGWLGWDSNLTPFVNLMATLASKTTGGFNAYDGFVSNTANTTPTIEPYMTAGQMISGNPVRSANFYQWNQYIDEQSFVQALRTALIAKGFPSSIGMMIDTSRNGWGGSARPSGASTSTDLNTFVNATKIDRRIHRGNWCNQNGAGIGFRPQANPAAGLDAYVWIKPPGESDGASEVIPNDEGKGADPMCDPTYTGNSLNGNNLTNALPNAPLAGKWFPAQFEQLVTNAYPAL</sequence>
<comment type="similarity">
    <text evidence="9">Belongs to the glycosyl hydrolase family 6.</text>
</comment>
<keyword evidence="7 9" id="KW-0624">Polysaccharide degradation</keyword>
<keyword evidence="4" id="KW-1015">Disulfide bond</keyword>
<feature type="compositionally biased region" description="Low complexity" evidence="10">
    <location>
        <begin position="187"/>
        <end position="204"/>
    </location>
</feature>
<gene>
    <name evidence="12" type="ORF">GCM10009681_36030</name>
</gene>
<dbReference type="GO" id="GO:0016787">
    <property type="term" value="F:hydrolase activity"/>
    <property type="evidence" value="ECO:0007669"/>
    <property type="project" value="UniProtKB-KW"/>
</dbReference>
<feature type="domain" description="CBM2" evidence="11">
    <location>
        <begin position="30"/>
        <end position="140"/>
    </location>
</feature>
<dbReference type="PIRSF" id="PIRSF001100">
    <property type="entry name" value="Beta_cellobiohydrolase"/>
    <property type="match status" value="1"/>
</dbReference>
<dbReference type="PRINTS" id="PR00733">
    <property type="entry name" value="GLHYDRLASE6"/>
</dbReference>
<dbReference type="InterPro" id="IPR012291">
    <property type="entry name" value="CBM2_carb-bd_dom_sf"/>
</dbReference>
<dbReference type="InterPro" id="IPR016288">
    <property type="entry name" value="Beta_cellobiohydrolase"/>
</dbReference>
<evidence type="ECO:0000256" key="7">
    <source>
        <dbReference type="ARBA" id="ARBA00023326"/>
    </source>
</evidence>
<dbReference type="RefSeq" id="WP_344083052.1">
    <property type="nucleotide sequence ID" value="NZ_BAAALS010000017.1"/>
</dbReference>
<dbReference type="InterPro" id="IPR001919">
    <property type="entry name" value="CBD2"/>
</dbReference>
<dbReference type="Gene3D" id="3.20.20.40">
    <property type="entry name" value="1, 4-beta cellobiohydrolase"/>
    <property type="match status" value="1"/>
</dbReference>
<keyword evidence="13" id="KW-1185">Reference proteome</keyword>
<dbReference type="Pfam" id="PF01341">
    <property type="entry name" value="Glyco_hydro_6"/>
    <property type="match status" value="1"/>
</dbReference>